<name>B9WIS7_CANDC</name>
<feature type="compositionally biased region" description="Polar residues" evidence="1">
    <location>
        <begin position="190"/>
        <end position="200"/>
    </location>
</feature>
<dbReference type="Proteomes" id="UP000002605">
    <property type="component" value="Chromosome 6"/>
</dbReference>
<feature type="region of interest" description="Disordered" evidence="1">
    <location>
        <begin position="190"/>
        <end position="232"/>
    </location>
</feature>
<feature type="region of interest" description="Disordered" evidence="1">
    <location>
        <begin position="366"/>
        <end position="388"/>
    </location>
</feature>
<dbReference type="GeneID" id="8048539"/>
<feature type="compositionally biased region" description="Polar residues" evidence="1">
    <location>
        <begin position="935"/>
        <end position="962"/>
    </location>
</feature>
<accession>B9WIS7</accession>
<protein>
    <recommendedName>
        <fullName evidence="5">Rho-GAP domain-containing protein</fullName>
    </recommendedName>
</protein>
<evidence type="ECO:0008006" key="5">
    <source>
        <dbReference type="Google" id="ProtNLM"/>
    </source>
</evidence>
<dbReference type="SUPFAM" id="SSF48350">
    <property type="entry name" value="GTPase activation domain, GAP"/>
    <property type="match status" value="1"/>
</dbReference>
<dbReference type="AlphaFoldDB" id="B9WIS7"/>
<dbReference type="VEuPathDB" id="FungiDB:CD36_62310"/>
<reference evidence="3 4" key="1">
    <citation type="journal article" date="2009" name="Genome Res.">
        <title>Comparative genomics of the fungal pathogens Candida dubliniensis and Candida albicans.</title>
        <authorList>
            <person name="Jackson A.P."/>
            <person name="Gamble J.A."/>
            <person name="Yeomans T."/>
            <person name="Moran G.P."/>
            <person name="Saunders D."/>
            <person name="Harris D."/>
            <person name="Aslett M."/>
            <person name="Barrell J.F."/>
            <person name="Butler G."/>
            <person name="Citiulo F."/>
            <person name="Coleman D.C."/>
            <person name="de Groot P.W.J."/>
            <person name="Goodwin T.J."/>
            <person name="Quail M.A."/>
            <person name="McQuillan J."/>
            <person name="Munro C.A."/>
            <person name="Pain A."/>
            <person name="Poulter R.T."/>
            <person name="Rajandream M.A."/>
            <person name="Renauld H."/>
            <person name="Spiering M.J."/>
            <person name="Tivey A."/>
            <person name="Gow N.A.R."/>
            <person name="Barrell B."/>
            <person name="Sullivan D.J."/>
            <person name="Berriman M."/>
        </authorList>
    </citation>
    <scope>NUCLEOTIDE SEQUENCE [LARGE SCALE GENOMIC DNA]</scope>
    <source>
        <strain evidence="4">CD36 / ATCC MYA-646 / CBS 7987 / NCPF 3949 / NRRL Y-17841</strain>
    </source>
</reference>
<dbReference type="KEGG" id="cdu:CD36_62310"/>
<proteinExistence type="predicted"/>
<feature type="compositionally biased region" description="Low complexity" evidence="1">
    <location>
        <begin position="366"/>
        <end position="386"/>
    </location>
</feature>
<evidence type="ECO:0000256" key="1">
    <source>
        <dbReference type="SAM" id="MobiDB-lite"/>
    </source>
</evidence>
<evidence type="ECO:0000313" key="4">
    <source>
        <dbReference type="Proteomes" id="UP000002605"/>
    </source>
</evidence>
<keyword evidence="4" id="KW-1185">Reference proteome</keyword>
<dbReference type="eggNOG" id="ENOG502R1XI">
    <property type="taxonomic scope" value="Eukaryota"/>
</dbReference>
<dbReference type="EMBL" id="FM992693">
    <property type="protein sequence ID" value="CAX41145.1"/>
    <property type="molecule type" value="Genomic_DNA"/>
</dbReference>
<organism evidence="3 4">
    <name type="scientific">Candida dubliniensis (strain CD36 / ATCC MYA-646 / CBS 7987 / NCPF 3949 / NRRL Y-17841)</name>
    <name type="common">Yeast</name>
    <dbReference type="NCBI Taxonomy" id="573826"/>
    <lineage>
        <taxon>Eukaryota</taxon>
        <taxon>Fungi</taxon>
        <taxon>Dikarya</taxon>
        <taxon>Ascomycota</taxon>
        <taxon>Saccharomycotina</taxon>
        <taxon>Pichiomycetes</taxon>
        <taxon>Debaryomycetaceae</taxon>
        <taxon>Candida/Lodderomyces clade</taxon>
        <taxon>Candida</taxon>
    </lineage>
</organism>
<dbReference type="OrthoDB" id="2155291at2759"/>
<feature type="compositionally biased region" description="Acidic residues" evidence="1">
    <location>
        <begin position="205"/>
        <end position="216"/>
    </location>
</feature>
<evidence type="ECO:0000313" key="3">
    <source>
        <dbReference type="EMBL" id="CAX41145.1"/>
    </source>
</evidence>
<evidence type="ECO:0000313" key="2">
    <source>
        <dbReference type="CGD" id="CAL0000167170"/>
    </source>
</evidence>
<dbReference type="CGD" id="CAL0000167170">
    <property type="gene designation" value="Cd36_62310"/>
</dbReference>
<feature type="region of interest" description="Disordered" evidence="1">
    <location>
        <begin position="845"/>
        <end position="962"/>
    </location>
</feature>
<sequence>MATGSTSNRFPNSYWSIDYITGLNNLKSQSFKSLKQLHELRKLVFNYMTYYHANSEFLNKSSIDLFPVESTFLPFEYNPRSVSNTPTTSPYRKRIVSNETTVLKHETTMTTAYSEYIDYMSQESTILLNLTSIIDRDVFQDITMYLKYHEPKINQQFSRLDEIYNNYLKSYKVIEKLKSRHTEQLRLKEFSQSQVEQTKASQDESVGEEEEEEEEQQQQHSSSFEESYADEDLEEEEIDNTFDLNFPLHIGTVVVSSAEELQLIMNQLITKVPITMRKIPLPGYKNEIFSSESISKVLLSIPIKGFKPSRLNIEKFGQGLLDLKLMTSSNFFNKKFKSEGMWFEWSDLAVYFAEFKSSSAASSVQETSSIGSNTTSTTNKSSAISSPKNGRAKFITDMAETTTRFNAMFNNVRSSILKTNHAEILAEIEDNYNEEILNLQEYKYLLENGLFDLSQYLEKFEKMKIEIIYKSLSRLSEILLRFQKEQTTKLEAFSNNFIHNINKSENYLHDFNKAMEHFSTGIYFPSVITSDTNVRPTSIRTNYQNLKYQFDLYKDIPLQLQNNFNSDNESLLSIASIPYILYQTIKIIEERSNDNVEDVRKLWMAPIEYQSQWRIKQDIIQLIADYTPDLKNDISNKYLIEQEFCNQVLKHLKAQNTNDVIIFVKNWLLEISDSIIPFVIFDSLMNLYNQENIASTDLIKLLSTIPRSNLASLIYFIEYFGNLFALGSIPNYEISDELPEESLLESIEESKIVQVSDELNSMDTIGSIPIMHLILRPSTSKNSTGFKPPLDKYKRIMVDILKLDVRTELLKHLIEHEIKYKSKKEAEKLQVKKIPVSAPVSVSVSVSESESPQTPPPTKVNSVDKNMPAIAQPQPTQPTTQKRPESAEFTLRPFRTRPTPVPSPQSSPKRASFPTFTGALSSSISGGGATGKSLTPPQSQYTTTNQLLPSTSHHTNRGRSLSNSFITPKIEIEFEN</sequence>
<dbReference type="HOGENOM" id="CLU_334934_0_0_1"/>
<dbReference type="Gene3D" id="1.10.555.10">
    <property type="entry name" value="Rho GTPase activation protein"/>
    <property type="match status" value="1"/>
</dbReference>
<gene>
    <name evidence="2" type="ordered locus">Cd36_62310</name>
    <name evidence="3" type="ORF">CD36_62310</name>
</gene>
<dbReference type="RefSeq" id="XP_002420989.1">
    <property type="nucleotide sequence ID" value="XM_002420944.1"/>
</dbReference>
<dbReference type="InterPro" id="IPR008936">
    <property type="entry name" value="Rho_GTPase_activation_prot"/>
</dbReference>
<feature type="compositionally biased region" description="Low complexity" evidence="1">
    <location>
        <begin position="872"/>
        <end position="881"/>
    </location>
</feature>